<feature type="compositionally biased region" description="Low complexity" evidence="1">
    <location>
        <begin position="169"/>
        <end position="181"/>
    </location>
</feature>
<feature type="compositionally biased region" description="Polar residues" evidence="1">
    <location>
        <begin position="185"/>
        <end position="194"/>
    </location>
</feature>
<evidence type="ECO:0000313" key="3">
    <source>
        <dbReference type="Proteomes" id="UP001597343"/>
    </source>
</evidence>
<dbReference type="RefSeq" id="WP_386044167.1">
    <property type="nucleotide sequence ID" value="NZ_JBHUIO010000002.1"/>
</dbReference>
<dbReference type="Proteomes" id="UP001597343">
    <property type="component" value="Unassembled WGS sequence"/>
</dbReference>
<feature type="compositionally biased region" description="Low complexity" evidence="1">
    <location>
        <begin position="105"/>
        <end position="115"/>
    </location>
</feature>
<evidence type="ECO:0000256" key="1">
    <source>
        <dbReference type="SAM" id="MobiDB-lite"/>
    </source>
</evidence>
<sequence length="237" mass="25771">MQKRTQRRQRRLKGRQRPVYRTSPRSWVLDGDMRKMIREEAVKLKLSEEEYLRLMLHFSEVVRTSILPAGVLDGGFLTMILQNPMVLNMLKGMISNMFQGAMNKSKSVSSDGKSGLPTIPNGGQFQGGRFPSGGQMMPSFPGQGGMQQMMPPAMMQRPMQPGGPGMPGMPGMSGMPFGPHPIGNPSGSQGQQRNGAMVGMPQQARPGSDGGSKSEGGGISGEMLDQLTKMVGQWMQK</sequence>
<keyword evidence="3" id="KW-1185">Reference proteome</keyword>
<accession>A0ABW4ZTE7</accession>
<feature type="compositionally biased region" description="Gly residues" evidence="1">
    <location>
        <begin position="208"/>
        <end position="220"/>
    </location>
</feature>
<organism evidence="2 3">
    <name type="scientific">Tumebacillus lipolyticus</name>
    <dbReference type="NCBI Taxonomy" id="1280370"/>
    <lineage>
        <taxon>Bacteria</taxon>
        <taxon>Bacillati</taxon>
        <taxon>Bacillota</taxon>
        <taxon>Bacilli</taxon>
        <taxon>Bacillales</taxon>
        <taxon>Alicyclobacillaceae</taxon>
        <taxon>Tumebacillus</taxon>
    </lineage>
</organism>
<gene>
    <name evidence="2" type="ORF">ACFSOY_03675</name>
</gene>
<comment type="caution">
    <text evidence="2">The sequence shown here is derived from an EMBL/GenBank/DDBJ whole genome shotgun (WGS) entry which is preliminary data.</text>
</comment>
<feature type="region of interest" description="Disordered" evidence="1">
    <location>
        <begin position="105"/>
        <end position="237"/>
    </location>
</feature>
<protein>
    <submittedName>
        <fullName evidence="2">Uncharacterized protein</fullName>
    </submittedName>
</protein>
<dbReference type="EMBL" id="JBHUIO010000002">
    <property type="protein sequence ID" value="MFD2169117.1"/>
    <property type="molecule type" value="Genomic_DNA"/>
</dbReference>
<reference evidence="3" key="1">
    <citation type="journal article" date="2019" name="Int. J. Syst. Evol. Microbiol.">
        <title>The Global Catalogue of Microorganisms (GCM) 10K type strain sequencing project: providing services to taxonomists for standard genome sequencing and annotation.</title>
        <authorList>
            <consortium name="The Broad Institute Genomics Platform"/>
            <consortium name="The Broad Institute Genome Sequencing Center for Infectious Disease"/>
            <person name="Wu L."/>
            <person name="Ma J."/>
        </authorList>
    </citation>
    <scope>NUCLEOTIDE SEQUENCE [LARGE SCALE GENOMIC DNA]</scope>
    <source>
        <strain evidence="3">CGMCC 1.13574</strain>
    </source>
</reference>
<feature type="compositionally biased region" description="Low complexity" evidence="1">
    <location>
        <begin position="133"/>
        <end position="160"/>
    </location>
</feature>
<evidence type="ECO:0000313" key="2">
    <source>
        <dbReference type="EMBL" id="MFD2169117.1"/>
    </source>
</evidence>
<name>A0ABW4ZTE7_9BACL</name>
<proteinExistence type="predicted"/>